<accession>A0A0A6UQA8</accession>
<sequence>MDHPALAPTLTVPGARHDLTQEQLAELVGVTRKAIDTVETGRFVPSTVLAPRLARALHIRVEELFYLAEEE</sequence>
<dbReference type="InterPro" id="IPR001387">
    <property type="entry name" value="Cro/C1-type_HTH"/>
</dbReference>
<dbReference type="Gene3D" id="1.10.260.40">
    <property type="entry name" value="lambda repressor-like DNA-binding domains"/>
    <property type="match status" value="1"/>
</dbReference>
<keyword evidence="1" id="KW-0238">DNA-binding</keyword>
<evidence type="ECO:0000259" key="2">
    <source>
        <dbReference type="PROSITE" id="PS50943"/>
    </source>
</evidence>
<gene>
    <name evidence="3" type="ORF">MB27_12335</name>
</gene>
<evidence type="ECO:0000313" key="3">
    <source>
        <dbReference type="EMBL" id="KHD77223.1"/>
    </source>
</evidence>
<comment type="caution">
    <text evidence="3">The sequence shown here is derived from an EMBL/GenBank/DDBJ whole genome shotgun (WGS) entry which is preliminary data.</text>
</comment>
<dbReference type="PROSITE" id="PS50943">
    <property type="entry name" value="HTH_CROC1"/>
    <property type="match status" value="1"/>
</dbReference>
<name>A0A0A6UQA8_ACTUT</name>
<protein>
    <submittedName>
        <fullName evidence="3">Transcriptional regulator</fullName>
    </submittedName>
</protein>
<dbReference type="SUPFAM" id="SSF47413">
    <property type="entry name" value="lambda repressor-like DNA-binding domains"/>
    <property type="match status" value="1"/>
</dbReference>
<keyword evidence="4" id="KW-1185">Reference proteome</keyword>
<evidence type="ECO:0000256" key="1">
    <source>
        <dbReference type="ARBA" id="ARBA00023125"/>
    </source>
</evidence>
<dbReference type="STRING" id="1869.MB27_12335"/>
<dbReference type="PANTHER" id="PTHR46558">
    <property type="entry name" value="TRACRIPTIONAL REGULATORY PROTEIN-RELATED-RELATED"/>
    <property type="match status" value="1"/>
</dbReference>
<dbReference type="Pfam" id="PF01381">
    <property type="entry name" value="HTH_3"/>
    <property type="match status" value="1"/>
</dbReference>
<dbReference type="CDD" id="cd00093">
    <property type="entry name" value="HTH_XRE"/>
    <property type="match status" value="1"/>
</dbReference>
<dbReference type="PANTHER" id="PTHR46558:SF11">
    <property type="entry name" value="HTH-TYPE TRANSCRIPTIONAL REGULATOR XRE"/>
    <property type="match status" value="1"/>
</dbReference>
<evidence type="ECO:0000313" key="4">
    <source>
        <dbReference type="Proteomes" id="UP000054537"/>
    </source>
</evidence>
<dbReference type="GO" id="GO:0003677">
    <property type="term" value="F:DNA binding"/>
    <property type="evidence" value="ECO:0007669"/>
    <property type="project" value="UniProtKB-KW"/>
</dbReference>
<dbReference type="OrthoDB" id="7428772at2"/>
<reference evidence="3 4" key="1">
    <citation type="submission" date="2014-10" db="EMBL/GenBank/DDBJ databases">
        <title>Draft genome sequence of Actinoplanes utahensis NRRL 12052.</title>
        <authorList>
            <person name="Velasco-Bucheli B."/>
            <person name="del Cerro C."/>
            <person name="Hormigo D."/>
            <person name="Garcia J.L."/>
            <person name="Acebal C."/>
            <person name="Arroyo M."/>
            <person name="de la Mata I."/>
        </authorList>
    </citation>
    <scope>NUCLEOTIDE SEQUENCE [LARGE SCALE GENOMIC DNA]</scope>
    <source>
        <strain evidence="3 4">NRRL 12052</strain>
    </source>
</reference>
<organism evidence="3 4">
    <name type="scientific">Actinoplanes utahensis</name>
    <dbReference type="NCBI Taxonomy" id="1869"/>
    <lineage>
        <taxon>Bacteria</taxon>
        <taxon>Bacillati</taxon>
        <taxon>Actinomycetota</taxon>
        <taxon>Actinomycetes</taxon>
        <taxon>Micromonosporales</taxon>
        <taxon>Micromonosporaceae</taxon>
        <taxon>Actinoplanes</taxon>
    </lineage>
</organism>
<dbReference type="Proteomes" id="UP000054537">
    <property type="component" value="Unassembled WGS sequence"/>
</dbReference>
<dbReference type="AlphaFoldDB" id="A0A0A6UQA8"/>
<dbReference type="RefSeq" id="WP_043524478.1">
    <property type="nucleotide sequence ID" value="NZ_BAABKU010000016.1"/>
</dbReference>
<dbReference type="eggNOG" id="COG1476">
    <property type="taxonomic scope" value="Bacteria"/>
</dbReference>
<dbReference type="EMBL" id="JRTT01000012">
    <property type="protein sequence ID" value="KHD77223.1"/>
    <property type="molecule type" value="Genomic_DNA"/>
</dbReference>
<proteinExistence type="predicted"/>
<dbReference type="InterPro" id="IPR010982">
    <property type="entry name" value="Lambda_DNA-bd_dom_sf"/>
</dbReference>
<dbReference type="SMART" id="SM00530">
    <property type="entry name" value="HTH_XRE"/>
    <property type="match status" value="1"/>
</dbReference>
<feature type="domain" description="HTH cro/C1-type" evidence="2">
    <location>
        <begin position="16"/>
        <end position="64"/>
    </location>
</feature>